<dbReference type="Proteomes" id="UP000094412">
    <property type="component" value="Unassembled WGS sequence"/>
</dbReference>
<accession>A0A1C2DD52</accession>
<organism evidence="1 2">
    <name type="scientific">Mesorhizobium hungaricum</name>
    <dbReference type="NCBI Taxonomy" id="1566387"/>
    <lineage>
        <taxon>Bacteria</taxon>
        <taxon>Pseudomonadati</taxon>
        <taxon>Pseudomonadota</taxon>
        <taxon>Alphaproteobacteria</taxon>
        <taxon>Hyphomicrobiales</taxon>
        <taxon>Phyllobacteriaceae</taxon>
        <taxon>Mesorhizobium</taxon>
    </lineage>
</organism>
<evidence type="ECO:0000313" key="1">
    <source>
        <dbReference type="EMBL" id="OCX12682.1"/>
    </source>
</evidence>
<sequence length="129" mass="13479">MIPAAAEAAASKPRNHAIMENTMKSQPTDGTWSVSNGRLVRIVALTTPAVVICGVHRIGSKGGKANGDALANAYLLSAAKEMRAALGAILHEIDIEIDERQTSGLNENWKGLKVLSDAGHAALAKAKGR</sequence>
<evidence type="ECO:0000313" key="2">
    <source>
        <dbReference type="Proteomes" id="UP000094412"/>
    </source>
</evidence>
<reference evidence="1 2" key="1">
    <citation type="submission" date="2016-08" db="EMBL/GenBank/DDBJ databases">
        <title>Whole genome sequence of Mesorhizobium sp. strain UASWS1009 isolated from industrial sewage.</title>
        <authorList>
            <person name="Crovadore J."/>
            <person name="Calmin G."/>
            <person name="Chablais R."/>
            <person name="Cochard B."/>
            <person name="Lefort F."/>
        </authorList>
    </citation>
    <scope>NUCLEOTIDE SEQUENCE [LARGE SCALE GENOMIC DNA]</scope>
    <source>
        <strain evidence="1 2">UASWS1009</strain>
    </source>
</reference>
<dbReference type="AlphaFoldDB" id="A0A1C2DD52"/>
<dbReference type="EMBL" id="MDEO01000036">
    <property type="protein sequence ID" value="OCX12682.1"/>
    <property type="molecule type" value="Genomic_DNA"/>
</dbReference>
<keyword evidence="2" id="KW-1185">Reference proteome</keyword>
<comment type="caution">
    <text evidence="1">The sequence shown here is derived from an EMBL/GenBank/DDBJ whole genome shotgun (WGS) entry which is preliminary data.</text>
</comment>
<proteinExistence type="predicted"/>
<gene>
    <name evidence="1" type="ORF">QV13_24095</name>
</gene>
<dbReference type="STRING" id="1566387.QV13_24095"/>
<protein>
    <submittedName>
        <fullName evidence="1">Uncharacterized protein</fullName>
    </submittedName>
</protein>
<name>A0A1C2DD52_9HYPH</name>